<reference evidence="1" key="2">
    <citation type="journal article" date="2015" name="Data Brief">
        <title>Shoot transcriptome of the giant reed, Arundo donax.</title>
        <authorList>
            <person name="Barrero R.A."/>
            <person name="Guerrero F.D."/>
            <person name="Moolhuijzen P."/>
            <person name="Goolsby J.A."/>
            <person name="Tidwell J."/>
            <person name="Bellgard S.E."/>
            <person name="Bellgard M.I."/>
        </authorList>
    </citation>
    <scope>NUCLEOTIDE SEQUENCE</scope>
    <source>
        <tissue evidence="1">Shoot tissue taken approximately 20 cm above the soil surface</tissue>
    </source>
</reference>
<sequence>MLKYYHAVGYVMCVYNDLYLSSNPQNIMRRLLSDVAFQLNCFE</sequence>
<dbReference type="EMBL" id="GBRH01207574">
    <property type="protein sequence ID" value="JAD90321.1"/>
    <property type="molecule type" value="Transcribed_RNA"/>
</dbReference>
<name>A0A0A9DR85_ARUDO</name>
<organism evidence="1">
    <name type="scientific">Arundo donax</name>
    <name type="common">Giant reed</name>
    <name type="synonym">Donax arundinaceus</name>
    <dbReference type="NCBI Taxonomy" id="35708"/>
    <lineage>
        <taxon>Eukaryota</taxon>
        <taxon>Viridiplantae</taxon>
        <taxon>Streptophyta</taxon>
        <taxon>Embryophyta</taxon>
        <taxon>Tracheophyta</taxon>
        <taxon>Spermatophyta</taxon>
        <taxon>Magnoliopsida</taxon>
        <taxon>Liliopsida</taxon>
        <taxon>Poales</taxon>
        <taxon>Poaceae</taxon>
        <taxon>PACMAD clade</taxon>
        <taxon>Arundinoideae</taxon>
        <taxon>Arundineae</taxon>
        <taxon>Arundo</taxon>
    </lineage>
</organism>
<protein>
    <submittedName>
        <fullName evidence="1">Uncharacterized protein</fullName>
    </submittedName>
</protein>
<dbReference type="AlphaFoldDB" id="A0A0A9DR85"/>
<reference evidence="1" key="1">
    <citation type="submission" date="2014-09" db="EMBL/GenBank/DDBJ databases">
        <authorList>
            <person name="Magalhaes I.L.F."/>
            <person name="Oliveira U."/>
            <person name="Santos F.R."/>
            <person name="Vidigal T.H.D.A."/>
            <person name="Brescovit A.D."/>
            <person name="Santos A.J."/>
        </authorList>
    </citation>
    <scope>NUCLEOTIDE SEQUENCE</scope>
    <source>
        <tissue evidence="1">Shoot tissue taken approximately 20 cm above the soil surface</tissue>
    </source>
</reference>
<proteinExistence type="predicted"/>
<accession>A0A0A9DR85</accession>
<evidence type="ECO:0000313" key="1">
    <source>
        <dbReference type="EMBL" id="JAD90321.1"/>
    </source>
</evidence>